<feature type="region of interest" description="Disordered" evidence="8">
    <location>
        <begin position="832"/>
        <end position="856"/>
    </location>
</feature>
<dbReference type="InterPro" id="IPR005635">
    <property type="entry name" value="Inner_centromere_prot_ARK-bd"/>
</dbReference>
<reference evidence="10 11" key="1">
    <citation type="journal article" date="2011" name="Science">
        <title>The ecoresponsive genome of Daphnia pulex.</title>
        <authorList>
            <person name="Colbourne J.K."/>
            <person name="Pfrender M.E."/>
            <person name="Gilbert D."/>
            <person name="Thomas W.K."/>
            <person name="Tucker A."/>
            <person name="Oakley T.H."/>
            <person name="Tokishita S."/>
            <person name="Aerts A."/>
            <person name="Arnold G.J."/>
            <person name="Basu M.K."/>
            <person name="Bauer D.J."/>
            <person name="Caceres C.E."/>
            <person name="Carmel L."/>
            <person name="Casola C."/>
            <person name="Choi J.H."/>
            <person name="Detter J.C."/>
            <person name="Dong Q."/>
            <person name="Dusheyko S."/>
            <person name="Eads B.D."/>
            <person name="Frohlich T."/>
            <person name="Geiler-Samerotte K.A."/>
            <person name="Gerlach D."/>
            <person name="Hatcher P."/>
            <person name="Jogdeo S."/>
            <person name="Krijgsveld J."/>
            <person name="Kriventseva E.V."/>
            <person name="Kultz D."/>
            <person name="Laforsch C."/>
            <person name="Lindquist E."/>
            <person name="Lopez J."/>
            <person name="Manak J.R."/>
            <person name="Muller J."/>
            <person name="Pangilinan J."/>
            <person name="Patwardhan R.P."/>
            <person name="Pitluck S."/>
            <person name="Pritham E.J."/>
            <person name="Rechtsteiner A."/>
            <person name="Rho M."/>
            <person name="Rogozin I.B."/>
            <person name="Sakarya O."/>
            <person name="Salamov A."/>
            <person name="Schaack S."/>
            <person name="Shapiro H."/>
            <person name="Shiga Y."/>
            <person name="Skalitzky C."/>
            <person name="Smith Z."/>
            <person name="Souvorov A."/>
            <person name="Sung W."/>
            <person name="Tang Z."/>
            <person name="Tsuchiya D."/>
            <person name="Tu H."/>
            <person name="Vos H."/>
            <person name="Wang M."/>
            <person name="Wolf Y.I."/>
            <person name="Yamagata H."/>
            <person name="Yamada T."/>
            <person name="Ye Y."/>
            <person name="Shaw J.R."/>
            <person name="Andrews J."/>
            <person name="Crease T.J."/>
            <person name="Tang H."/>
            <person name="Lucas S.M."/>
            <person name="Robertson H.M."/>
            <person name="Bork P."/>
            <person name="Koonin E.V."/>
            <person name="Zdobnov E.M."/>
            <person name="Grigoriev I.V."/>
            <person name="Lynch M."/>
            <person name="Boore J.L."/>
        </authorList>
    </citation>
    <scope>NUCLEOTIDE SEQUENCE [LARGE SCALE GENOMIC DNA]</scope>
</reference>
<keyword evidence="6" id="KW-0206">Cytoskeleton</keyword>
<proteinExistence type="inferred from homology"/>
<feature type="compositionally biased region" description="Low complexity" evidence="8">
    <location>
        <begin position="146"/>
        <end position="166"/>
    </location>
</feature>
<dbReference type="GO" id="GO:0000281">
    <property type="term" value="P:mitotic cytokinesis"/>
    <property type="evidence" value="ECO:0000318"/>
    <property type="project" value="GO_Central"/>
</dbReference>
<feature type="compositionally biased region" description="Polar residues" evidence="8">
    <location>
        <begin position="120"/>
        <end position="132"/>
    </location>
</feature>
<name>E9FWU9_DAPPU</name>
<feature type="compositionally biased region" description="Polar residues" evidence="8">
    <location>
        <begin position="365"/>
        <end position="377"/>
    </location>
</feature>
<evidence type="ECO:0000256" key="4">
    <source>
        <dbReference type="ARBA" id="ARBA00022490"/>
    </source>
</evidence>
<keyword evidence="5" id="KW-0159">Chromosome partition</keyword>
<dbReference type="GO" id="GO:0005634">
    <property type="term" value="C:nucleus"/>
    <property type="evidence" value="ECO:0000318"/>
    <property type="project" value="GO_Central"/>
</dbReference>
<feature type="region of interest" description="Disordered" evidence="8">
    <location>
        <begin position="56"/>
        <end position="221"/>
    </location>
</feature>
<evidence type="ECO:0000256" key="6">
    <source>
        <dbReference type="ARBA" id="ARBA00023212"/>
    </source>
</evidence>
<evidence type="ECO:0000259" key="9">
    <source>
        <dbReference type="Pfam" id="PF03941"/>
    </source>
</evidence>
<keyword evidence="11" id="KW-1185">Reference proteome</keyword>
<dbReference type="eggNOG" id="KOG4456">
    <property type="taxonomic scope" value="Eukaryota"/>
</dbReference>
<dbReference type="GO" id="GO:0030496">
    <property type="term" value="C:midbody"/>
    <property type="evidence" value="ECO:0000318"/>
    <property type="project" value="GO_Central"/>
</dbReference>
<dbReference type="GO" id="GO:0051257">
    <property type="term" value="P:meiotic spindle midzone assembly"/>
    <property type="evidence" value="ECO:0000318"/>
    <property type="project" value="GO_Central"/>
</dbReference>
<comment type="similarity">
    <text evidence="3">Belongs to the INCENP family.</text>
</comment>
<dbReference type="Pfam" id="PF03941">
    <property type="entry name" value="INCENP_ARK-bind"/>
    <property type="match status" value="1"/>
</dbReference>
<evidence type="ECO:0000313" key="10">
    <source>
        <dbReference type="EMBL" id="EFX87958.1"/>
    </source>
</evidence>
<dbReference type="GO" id="GO:1990385">
    <property type="term" value="C:meiotic spindle midzone"/>
    <property type="evidence" value="ECO:0000318"/>
    <property type="project" value="GO_Central"/>
</dbReference>
<dbReference type="Proteomes" id="UP000000305">
    <property type="component" value="Unassembled WGS sequence"/>
</dbReference>
<organism evidence="10 11">
    <name type="scientific">Daphnia pulex</name>
    <name type="common">Water flea</name>
    <dbReference type="NCBI Taxonomy" id="6669"/>
    <lineage>
        <taxon>Eukaryota</taxon>
        <taxon>Metazoa</taxon>
        <taxon>Ecdysozoa</taxon>
        <taxon>Arthropoda</taxon>
        <taxon>Crustacea</taxon>
        <taxon>Branchiopoda</taxon>
        <taxon>Diplostraca</taxon>
        <taxon>Cladocera</taxon>
        <taxon>Anomopoda</taxon>
        <taxon>Daphniidae</taxon>
        <taxon>Daphnia</taxon>
    </lineage>
</organism>
<feature type="compositionally biased region" description="Polar residues" evidence="8">
    <location>
        <begin position="198"/>
        <end position="209"/>
    </location>
</feature>
<feature type="compositionally biased region" description="Basic and acidic residues" evidence="8">
    <location>
        <begin position="838"/>
        <end position="852"/>
    </location>
</feature>
<dbReference type="Gene3D" id="6.10.250.2990">
    <property type="match status" value="1"/>
</dbReference>
<evidence type="ECO:0000256" key="3">
    <source>
        <dbReference type="ARBA" id="ARBA00010042"/>
    </source>
</evidence>
<dbReference type="KEGG" id="dpx:DAPPUDRAFT_311417"/>
<feature type="region of interest" description="Disordered" evidence="8">
    <location>
        <begin position="485"/>
        <end position="525"/>
    </location>
</feature>
<keyword evidence="7" id="KW-0539">Nucleus</keyword>
<dbReference type="EMBL" id="GL732526">
    <property type="protein sequence ID" value="EFX87958.1"/>
    <property type="molecule type" value="Genomic_DNA"/>
</dbReference>
<keyword evidence="4" id="KW-0963">Cytoplasm</keyword>
<evidence type="ECO:0000256" key="5">
    <source>
        <dbReference type="ARBA" id="ARBA00022829"/>
    </source>
</evidence>
<dbReference type="GO" id="GO:0032133">
    <property type="term" value="C:chromosome passenger complex"/>
    <property type="evidence" value="ECO:0000318"/>
    <property type="project" value="GO_Central"/>
</dbReference>
<dbReference type="OrthoDB" id="6368403at2759"/>
<feature type="region of interest" description="Disordered" evidence="8">
    <location>
        <begin position="339"/>
        <end position="381"/>
    </location>
</feature>
<feature type="compositionally biased region" description="Low complexity" evidence="8">
    <location>
        <begin position="350"/>
        <end position="364"/>
    </location>
</feature>
<dbReference type="AlphaFoldDB" id="E9FWU9"/>
<evidence type="ECO:0000256" key="1">
    <source>
        <dbReference type="ARBA" id="ARBA00004123"/>
    </source>
</evidence>
<evidence type="ECO:0000313" key="11">
    <source>
        <dbReference type="Proteomes" id="UP000000305"/>
    </source>
</evidence>
<dbReference type="GO" id="GO:0051310">
    <property type="term" value="P:metaphase chromosome alignment"/>
    <property type="evidence" value="ECO:0000318"/>
    <property type="project" value="GO_Central"/>
</dbReference>
<dbReference type="OMA" id="IXSSASK"/>
<sequence length="922" mass="102554">MVRETYDFDVALKGLLDILKDNLFEALGNNEANIEWLANYPAKAKQKLRISREFKMPKTPARKKTRQQTKRFLNEDDEKASGDHNAVPSKKGKLSPEEDEFQEILGGRPRRQASLVAKSKIQQSVKMANNLRQKMRRPKADQSDADSNVSSIQDSSSVQDSDFNNQRIEMKNGSPDLCEPKSKNKANNQKMFVKSKETSPPLSANSTFSKGEAKSPPPTMLKVNFASEPTAISPPPEISETFVVPDEPVEQEILSPIKPVPVIPAFVEEVPCVPKKRGRPRIVAKKIDSGSENEKIVPDKKVEKQIIEDSLPLEEPKEIKRPSTELNVVSDSDALIKKKVRKARKPVEESSAPAVVAPTAAAPSLRQNRNQGTSVRSSAVVVPNSPRIVKTPSKLHEQIQRNANNQFNPTNSSPVKRVFTPKLVFSPFKSTSVKTKVEAFEAALGSGGPGTPTTNTTNSSAKPKTYALPEVRVLLQRLTSQQLKEAAGAVKPQRASRKPKEKEAKRCTFVLENSDSEKENKSTRQSMAQILARKSLDKAKHIVVAAARNKLLASTTQNEATESPNVHVNRNAATLMSKFRFATASGSSGSSSSSLNRCVTMTHGKSASNIVTGIGTFTGTKPVGAMPTKATEEDGLKRKELELKRLKEKEEEAARKREEYLKAKAEEQKRKHEVRAKRALAQRTLITKQHTEEQKQKLENKEEKSAHLKQKIQAENQEKAERVRIALLQRQQEAEQRRKAEELQKQQEWEEEQLRLQAVKKEQEEQEKQAKLRHAEVEKAKAAAAAAVAVAVPPVPAGPSTLNTTVTLPSSLTANYQITPVRVTKKGKLFNPDNYDIGDMRSDDSTDDDSRPKKSIPTWARSLNLKVALAQQSEANIDTDQLFPGDKLLKDPNLNDIFKIKRARFNKRTSSAVWKTPPSNYM</sequence>
<dbReference type="PANTHER" id="PTHR13142">
    <property type="entry name" value="INNER CENTROMERE PROTEIN"/>
    <property type="match status" value="1"/>
</dbReference>
<accession>E9FWU9</accession>
<feature type="region of interest" description="Disordered" evidence="8">
    <location>
        <begin position="682"/>
        <end position="715"/>
    </location>
</feature>
<feature type="compositionally biased region" description="Basic residues" evidence="8">
    <location>
        <begin position="60"/>
        <end position="69"/>
    </location>
</feature>
<protein>
    <recommendedName>
        <fullName evidence="9">Inner centromere protein ARK-binding domain-containing protein</fullName>
    </recommendedName>
</protein>
<feature type="domain" description="Inner centromere protein ARK-binding" evidence="9">
    <location>
        <begin position="839"/>
        <end position="898"/>
    </location>
</feature>
<dbReference type="HOGENOM" id="CLU_316489_0_0_1"/>
<evidence type="ECO:0000256" key="2">
    <source>
        <dbReference type="ARBA" id="ARBA00004186"/>
    </source>
</evidence>
<feature type="compositionally biased region" description="Basic and acidic residues" evidence="8">
    <location>
        <begin position="689"/>
        <end position="706"/>
    </location>
</feature>
<gene>
    <name evidence="10" type="ORF">DAPPUDRAFT_311417</name>
</gene>
<comment type="subcellular location">
    <subcellularLocation>
        <location evidence="2">Cytoplasm</location>
        <location evidence="2">Cytoskeleton</location>
        <location evidence="2">Spindle</location>
    </subcellularLocation>
    <subcellularLocation>
        <location evidence="1">Nucleus</location>
    </subcellularLocation>
</comment>
<dbReference type="STRING" id="6669.E9FWU9"/>
<evidence type="ECO:0000256" key="8">
    <source>
        <dbReference type="SAM" id="MobiDB-lite"/>
    </source>
</evidence>
<dbReference type="InParanoid" id="E9FWU9"/>
<dbReference type="PANTHER" id="PTHR13142:SF1">
    <property type="entry name" value="INNER CENTROMERE PROTEIN"/>
    <property type="match status" value="1"/>
</dbReference>
<evidence type="ECO:0000256" key="7">
    <source>
        <dbReference type="ARBA" id="ARBA00023242"/>
    </source>
</evidence>
<dbReference type="GO" id="GO:0000776">
    <property type="term" value="C:kinetochore"/>
    <property type="evidence" value="ECO:0000318"/>
    <property type="project" value="GO_Central"/>
</dbReference>